<dbReference type="RefSeq" id="XP_047760210.1">
    <property type="nucleotide sequence ID" value="XM_047903360.1"/>
</dbReference>
<dbReference type="InterPro" id="IPR011009">
    <property type="entry name" value="Kinase-like_dom_sf"/>
</dbReference>
<name>A0A9Q8LED1_PASFU</name>
<organism evidence="2 3">
    <name type="scientific">Passalora fulva</name>
    <name type="common">Tomato leaf mold</name>
    <name type="synonym">Cladosporium fulvum</name>
    <dbReference type="NCBI Taxonomy" id="5499"/>
    <lineage>
        <taxon>Eukaryota</taxon>
        <taxon>Fungi</taxon>
        <taxon>Dikarya</taxon>
        <taxon>Ascomycota</taxon>
        <taxon>Pezizomycotina</taxon>
        <taxon>Dothideomycetes</taxon>
        <taxon>Dothideomycetidae</taxon>
        <taxon>Mycosphaerellales</taxon>
        <taxon>Mycosphaerellaceae</taxon>
        <taxon>Fulvia</taxon>
    </lineage>
</organism>
<evidence type="ECO:0000259" key="1">
    <source>
        <dbReference type="PROSITE" id="PS50011"/>
    </source>
</evidence>
<protein>
    <recommendedName>
        <fullName evidence="1">Protein kinase domain-containing protein</fullName>
    </recommendedName>
</protein>
<dbReference type="GO" id="GO:0004672">
    <property type="term" value="F:protein kinase activity"/>
    <property type="evidence" value="ECO:0007669"/>
    <property type="project" value="InterPro"/>
</dbReference>
<dbReference type="PROSITE" id="PS50011">
    <property type="entry name" value="PROTEIN_KINASE_DOM"/>
    <property type="match status" value="1"/>
</dbReference>
<dbReference type="EMBL" id="CP090166">
    <property type="protein sequence ID" value="UJO15844.1"/>
    <property type="molecule type" value="Genomic_DNA"/>
</dbReference>
<sequence length="230" mass="25721">MIGTAAWLKSQERTIRDSSQPAASLLGAFADISIIQWQLYPKPKLGDMGSAVETTAGEPSTNNPRAFRDVGTPGFLAPEMHLWHSSNHRGWHDKPRLNAATNIYGIGMVIYVSHYNLDQPPAPRNFPEGPLPPGAHTESVSLTILTSLMWRCLSFAPDERPSLDDIFNTFLRKSKGQLIPNDEYFAKMHKLVPKVAQPWFDGDRGAPYLLDIDFPDNYRIGLTRNNLPPQ</sequence>
<dbReference type="GO" id="GO:0005524">
    <property type="term" value="F:ATP binding"/>
    <property type="evidence" value="ECO:0007669"/>
    <property type="project" value="InterPro"/>
</dbReference>
<reference evidence="2" key="2">
    <citation type="journal article" date="2022" name="Microb. Genom.">
        <title>A chromosome-scale genome assembly of the tomato pathogen Cladosporium fulvum reveals a compartmentalized genome architecture and the presence of a dispensable chromosome.</title>
        <authorList>
            <person name="Zaccaron A.Z."/>
            <person name="Chen L.H."/>
            <person name="Samaras A."/>
            <person name="Stergiopoulos I."/>
        </authorList>
    </citation>
    <scope>NUCLEOTIDE SEQUENCE</scope>
    <source>
        <strain evidence="2">Race5_Kim</strain>
    </source>
</reference>
<gene>
    <name evidence="2" type="ORF">CLAFUR5_04212</name>
</gene>
<reference evidence="2" key="1">
    <citation type="submission" date="2021-12" db="EMBL/GenBank/DDBJ databases">
        <authorList>
            <person name="Zaccaron A."/>
            <person name="Stergiopoulos I."/>
        </authorList>
    </citation>
    <scope>NUCLEOTIDE SEQUENCE</scope>
    <source>
        <strain evidence="2">Race5_Kim</strain>
    </source>
</reference>
<dbReference type="Proteomes" id="UP000756132">
    <property type="component" value="Chromosome 4"/>
</dbReference>
<dbReference type="Gene3D" id="1.10.510.10">
    <property type="entry name" value="Transferase(Phosphotransferase) domain 1"/>
    <property type="match status" value="1"/>
</dbReference>
<dbReference type="AlphaFoldDB" id="A0A9Q8LED1"/>
<keyword evidence="3" id="KW-1185">Reference proteome</keyword>
<dbReference type="SUPFAM" id="SSF56112">
    <property type="entry name" value="Protein kinase-like (PK-like)"/>
    <property type="match status" value="1"/>
</dbReference>
<proteinExistence type="predicted"/>
<evidence type="ECO:0000313" key="2">
    <source>
        <dbReference type="EMBL" id="UJO15844.1"/>
    </source>
</evidence>
<feature type="domain" description="Protein kinase" evidence="1">
    <location>
        <begin position="1"/>
        <end position="171"/>
    </location>
</feature>
<dbReference type="KEGG" id="ffu:CLAFUR5_04212"/>
<dbReference type="OrthoDB" id="310217at2759"/>
<dbReference type="GeneID" id="71984090"/>
<evidence type="ECO:0000313" key="3">
    <source>
        <dbReference type="Proteomes" id="UP000756132"/>
    </source>
</evidence>
<dbReference type="InterPro" id="IPR000719">
    <property type="entry name" value="Prot_kinase_dom"/>
</dbReference>
<accession>A0A9Q8LED1</accession>